<dbReference type="AlphaFoldDB" id="M2B2G3"/>
<keyword evidence="3" id="KW-1185">Reference proteome</keyword>
<feature type="compositionally biased region" description="Polar residues" evidence="1">
    <location>
        <begin position="35"/>
        <end position="50"/>
    </location>
</feature>
<dbReference type="Proteomes" id="UP000011529">
    <property type="component" value="Unassembled WGS sequence"/>
</dbReference>
<feature type="region of interest" description="Disordered" evidence="1">
    <location>
        <begin position="16"/>
        <end position="57"/>
    </location>
</feature>
<reference evidence="2" key="1">
    <citation type="submission" date="2012-11" db="EMBL/GenBank/DDBJ databases">
        <title>Permanent draft genomes of Rhodopirellula europaea strain SH398 and 6C.</title>
        <authorList>
            <person name="Richter M."/>
            <person name="Richter-Heitmann T."/>
            <person name="Frank C."/>
            <person name="Harder J."/>
            <person name="Glockner F.O."/>
        </authorList>
    </citation>
    <scope>NUCLEOTIDE SEQUENCE</scope>
    <source>
        <strain evidence="2">6C</strain>
    </source>
</reference>
<gene>
    <name evidence="2" type="ORF">RE6C_00210</name>
</gene>
<dbReference type="PATRIC" id="fig|1263867.3.peg.226"/>
<name>M2B2G3_9BACT</name>
<feature type="compositionally biased region" description="Basic and acidic residues" evidence="1">
    <location>
        <begin position="16"/>
        <end position="34"/>
    </location>
</feature>
<organism evidence="2 3">
    <name type="scientific">Rhodopirellula europaea 6C</name>
    <dbReference type="NCBI Taxonomy" id="1263867"/>
    <lineage>
        <taxon>Bacteria</taxon>
        <taxon>Pseudomonadati</taxon>
        <taxon>Planctomycetota</taxon>
        <taxon>Planctomycetia</taxon>
        <taxon>Pirellulales</taxon>
        <taxon>Pirellulaceae</taxon>
        <taxon>Rhodopirellula</taxon>
    </lineage>
</organism>
<comment type="caution">
    <text evidence="2">The sequence shown here is derived from an EMBL/GenBank/DDBJ whole genome shotgun (WGS) entry which is preliminary data.</text>
</comment>
<accession>M2B2G3</accession>
<proteinExistence type="predicted"/>
<evidence type="ECO:0000256" key="1">
    <source>
        <dbReference type="SAM" id="MobiDB-lite"/>
    </source>
</evidence>
<reference evidence="2" key="2">
    <citation type="journal article" date="2013" name="Mar. Genomics">
        <title>Expression of sulfatases in Rhodopirellula baltica and the diversity of sulfatases in the genus Rhodopirellula.</title>
        <authorList>
            <person name="Wegner C.E."/>
            <person name="Richter-Heitmann T."/>
            <person name="Klindworth A."/>
            <person name="Klockow C."/>
            <person name="Richter M."/>
            <person name="Achstetter T."/>
            <person name="Glockner F.O."/>
            <person name="Harder J."/>
        </authorList>
    </citation>
    <scope>NUCLEOTIDE SEQUENCE [LARGE SCALE GENOMIC DNA]</scope>
    <source>
        <strain evidence="2">6C</strain>
    </source>
</reference>
<dbReference type="EMBL" id="ANMO01000011">
    <property type="protein sequence ID" value="EMB19092.1"/>
    <property type="molecule type" value="Genomic_DNA"/>
</dbReference>
<evidence type="ECO:0000313" key="3">
    <source>
        <dbReference type="Proteomes" id="UP000011529"/>
    </source>
</evidence>
<evidence type="ECO:0000313" key="2">
    <source>
        <dbReference type="EMBL" id="EMB19092.1"/>
    </source>
</evidence>
<protein>
    <submittedName>
        <fullName evidence="2">Uncharacterized protein</fullName>
    </submittedName>
</protein>
<sequence length="99" mass="11153">MLVMTLLNPNLADRKKLAHDNARRRIDGQTDRQRGYSSKLRSSLTNTPRGLQSWHRSVPGRSCLERLSIPQMAPAMGRYSGIRPAGLAYSDTTPRKTFV</sequence>